<name>A0A1M6LM42_9RHOB</name>
<dbReference type="STRING" id="1470563.SAMN05444000_11245"/>
<dbReference type="InterPro" id="IPR036249">
    <property type="entry name" value="Thioredoxin-like_sf"/>
</dbReference>
<evidence type="ECO:0000313" key="1">
    <source>
        <dbReference type="EMBL" id="SHJ72311.1"/>
    </source>
</evidence>
<dbReference type="AlphaFoldDB" id="A0A1M6LM42"/>
<dbReference type="Pfam" id="PF07845">
    <property type="entry name" value="DUF1636"/>
    <property type="match status" value="1"/>
</dbReference>
<accession>A0A1M6LM42</accession>
<dbReference type="CDD" id="cd02980">
    <property type="entry name" value="TRX_Fd_family"/>
    <property type="match status" value="1"/>
</dbReference>
<reference evidence="2" key="1">
    <citation type="submission" date="2016-11" db="EMBL/GenBank/DDBJ databases">
        <authorList>
            <person name="Varghese N."/>
            <person name="Submissions S."/>
        </authorList>
    </citation>
    <scope>NUCLEOTIDE SEQUENCE [LARGE SCALE GENOMIC DNA]</scope>
    <source>
        <strain evidence="2">DSM 100564</strain>
    </source>
</reference>
<dbReference type="OrthoDB" id="424426at2"/>
<sequence length="130" mass="14149">MSDALPPVELLVCTTCRAGQPTDIEGPRPGTQLFNALKASDLPAHVTVKPVECFSNCDFGCSITVRGGDARWTYVYGNFTGADDAELVHDGVTKYAATTDGLVPWRERSIHFRKNCIARIPPLEIPDVKS</sequence>
<dbReference type="Gene3D" id="3.40.30.10">
    <property type="entry name" value="Glutaredoxin"/>
    <property type="match status" value="1"/>
</dbReference>
<proteinExistence type="predicted"/>
<evidence type="ECO:0000313" key="2">
    <source>
        <dbReference type="Proteomes" id="UP000183982"/>
    </source>
</evidence>
<dbReference type="InterPro" id="IPR012863">
    <property type="entry name" value="DUF1636"/>
</dbReference>
<dbReference type="EMBL" id="FQZQ01000012">
    <property type="protein sequence ID" value="SHJ72311.1"/>
    <property type="molecule type" value="Genomic_DNA"/>
</dbReference>
<dbReference type="SUPFAM" id="SSF52833">
    <property type="entry name" value="Thioredoxin-like"/>
    <property type="match status" value="1"/>
</dbReference>
<organism evidence="1 2">
    <name type="scientific">Shimia gijangensis</name>
    <dbReference type="NCBI Taxonomy" id="1470563"/>
    <lineage>
        <taxon>Bacteria</taxon>
        <taxon>Pseudomonadati</taxon>
        <taxon>Pseudomonadota</taxon>
        <taxon>Alphaproteobacteria</taxon>
        <taxon>Rhodobacterales</taxon>
        <taxon>Roseobacteraceae</taxon>
    </lineage>
</organism>
<dbReference type="Proteomes" id="UP000183982">
    <property type="component" value="Unassembled WGS sequence"/>
</dbReference>
<gene>
    <name evidence="1" type="ORF">SAMN05444000_11245</name>
</gene>
<protein>
    <submittedName>
        <fullName evidence="1">Predicted metal-binding protein</fullName>
    </submittedName>
</protein>
<keyword evidence="2" id="KW-1185">Reference proteome</keyword>